<organism evidence="1 2">
    <name type="scientific">Pisolithus microcarpus 441</name>
    <dbReference type="NCBI Taxonomy" id="765257"/>
    <lineage>
        <taxon>Eukaryota</taxon>
        <taxon>Fungi</taxon>
        <taxon>Dikarya</taxon>
        <taxon>Basidiomycota</taxon>
        <taxon>Agaricomycotina</taxon>
        <taxon>Agaricomycetes</taxon>
        <taxon>Agaricomycetidae</taxon>
        <taxon>Boletales</taxon>
        <taxon>Sclerodermatineae</taxon>
        <taxon>Pisolithaceae</taxon>
        <taxon>Pisolithus</taxon>
    </lineage>
</organism>
<name>A0A0C9Y7Q3_9AGAM</name>
<accession>A0A0C9Y7Q3</accession>
<proteinExistence type="predicted"/>
<dbReference type="EMBL" id="KN834033">
    <property type="protein sequence ID" value="KIK12941.1"/>
    <property type="molecule type" value="Genomic_DNA"/>
</dbReference>
<gene>
    <name evidence="1" type="ORF">PISMIDRAFT_119923</name>
</gene>
<dbReference type="HOGENOM" id="CLU_3093100_0_0_1"/>
<reference evidence="1 2" key="1">
    <citation type="submission" date="2014-04" db="EMBL/GenBank/DDBJ databases">
        <authorList>
            <consortium name="DOE Joint Genome Institute"/>
            <person name="Kuo A."/>
            <person name="Kohler A."/>
            <person name="Costa M.D."/>
            <person name="Nagy L.G."/>
            <person name="Floudas D."/>
            <person name="Copeland A."/>
            <person name="Barry K.W."/>
            <person name="Cichocki N."/>
            <person name="Veneault-Fourrey C."/>
            <person name="LaButti K."/>
            <person name="Lindquist E.A."/>
            <person name="Lipzen A."/>
            <person name="Lundell T."/>
            <person name="Morin E."/>
            <person name="Murat C."/>
            <person name="Sun H."/>
            <person name="Tunlid A."/>
            <person name="Henrissat B."/>
            <person name="Grigoriev I.V."/>
            <person name="Hibbett D.S."/>
            <person name="Martin F."/>
            <person name="Nordberg H.P."/>
            <person name="Cantor M.N."/>
            <person name="Hua S.X."/>
        </authorList>
    </citation>
    <scope>NUCLEOTIDE SEQUENCE [LARGE SCALE GENOMIC DNA]</scope>
    <source>
        <strain evidence="1 2">441</strain>
    </source>
</reference>
<keyword evidence="2" id="KW-1185">Reference proteome</keyword>
<dbReference type="Proteomes" id="UP000054018">
    <property type="component" value="Unassembled WGS sequence"/>
</dbReference>
<dbReference type="AlphaFoldDB" id="A0A0C9Y7Q3"/>
<evidence type="ECO:0000313" key="2">
    <source>
        <dbReference type="Proteomes" id="UP000054018"/>
    </source>
</evidence>
<sequence length="52" mass="5959">SSNFINRKGLEFTFSSKHCPEVIHWWISCTCSGCPPMSCTKGVWQCEHRPKS</sequence>
<dbReference type="OrthoDB" id="2680459at2759"/>
<evidence type="ECO:0000313" key="1">
    <source>
        <dbReference type="EMBL" id="KIK12941.1"/>
    </source>
</evidence>
<feature type="non-terminal residue" evidence="1">
    <location>
        <position position="1"/>
    </location>
</feature>
<protein>
    <submittedName>
        <fullName evidence="1">Uncharacterized protein</fullName>
    </submittedName>
</protein>
<reference evidence="2" key="2">
    <citation type="submission" date="2015-01" db="EMBL/GenBank/DDBJ databases">
        <title>Evolutionary Origins and Diversification of the Mycorrhizal Mutualists.</title>
        <authorList>
            <consortium name="DOE Joint Genome Institute"/>
            <consortium name="Mycorrhizal Genomics Consortium"/>
            <person name="Kohler A."/>
            <person name="Kuo A."/>
            <person name="Nagy L.G."/>
            <person name="Floudas D."/>
            <person name="Copeland A."/>
            <person name="Barry K.W."/>
            <person name="Cichocki N."/>
            <person name="Veneault-Fourrey C."/>
            <person name="LaButti K."/>
            <person name="Lindquist E.A."/>
            <person name="Lipzen A."/>
            <person name="Lundell T."/>
            <person name="Morin E."/>
            <person name="Murat C."/>
            <person name="Riley R."/>
            <person name="Ohm R."/>
            <person name="Sun H."/>
            <person name="Tunlid A."/>
            <person name="Henrissat B."/>
            <person name="Grigoriev I.V."/>
            <person name="Hibbett D.S."/>
            <person name="Martin F."/>
        </authorList>
    </citation>
    <scope>NUCLEOTIDE SEQUENCE [LARGE SCALE GENOMIC DNA]</scope>
    <source>
        <strain evidence="2">441</strain>
    </source>
</reference>